<gene>
    <name evidence="4" type="ORF">Apau_2153</name>
</gene>
<dbReference type="AlphaFoldDB" id="E3CYW9"/>
<dbReference type="InterPro" id="IPR029787">
    <property type="entry name" value="Nucleotide_cyclase"/>
</dbReference>
<dbReference type="CDD" id="cd17574">
    <property type="entry name" value="REC_OmpR"/>
    <property type="match status" value="1"/>
</dbReference>
<proteinExistence type="predicted"/>
<evidence type="ECO:0000259" key="3">
    <source>
        <dbReference type="PROSITE" id="PS50887"/>
    </source>
</evidence>
<protein>
    <submittedName>
        <fullName evidence="4">Response regulator receiver modulated diguanylate cyclase</fullName>
    </submittedName>
</protein>
<dbReference type="Proteomes" id="UP000005096">
    <property type="component" value="Chromosome"/>
</dbReference>
<dbReference type="PaxDb" id="584708-Apau_2153"/>
<dbReference type="STRING" id="584708.Apau_2153"/>
<dbReference type="SMART" id="SM00448">
    <property type="entry name" value="REC"/>
    <property type="match status" value="1"/>
</dbReference>
<dbReference type="PROSITE" id="PS50887">
    <property type="entry name" value="GGDEF"/>
    <property type="match status" value="1"/>
</dbReference>
<dbReference type="Gene3D" id="3.40.50.2300">
    <property type="match status" value="1"/>
</dbReference>
<dbReference type="InterPro" id="IPR000160">
    <property type="entry name" value="GGDEF_dom"/>
</dbReference>
<dbReference type="PROSITE" id="PS50110">
    <property type="entry name" value="RESPONSE_REGULATORY"/>
    <property type="match status" value="1"/>
</dbReference>
<keyword evidence="5" id="KW-1185">Reference proteome</keyword>
<dbReference type="InterPro" id="IPR043128">
    <property type="entry name" value="Rev_trsase/Diguanyl_cyclase"/>
</dbReference>
<evidence type="ECO:0000256" key="1">
    <source>
        <dbReference type="PROSITE-ProRule" id="PRU00169"/>
    </source>
</evidence>
<keyword evidence="1" id="KW-0597">Phosphoprotein</keyword>
<dbReference type="InterPro" id="IPR050469">
    <property type="entry name" value="Diguanylate_Cyclase"/>
</dbReference>
<dbReference type="PANTHER" id="PTHR45138">
    <property type="entry name" value="REGULATORY COMPONENTS OF SENSORY TRANSDUCTION SYSTEM"/>
    <property type="match status" value="1"/>
</dbReference>
<sequence length="301" mass="33267">MKVLVAEDDLTSRTLLVSVLRKWGFEPVVAEDGEEALALLEGAGAARLVLLDWSMPRVDGVEACRRLREREDPDDPPYVVLLTGRSEKESIVEGLEAGANDYVTKPYDNEELRARLRVGERMLALQEALNGAKAALIHQARHDGLTGILNRRAVLEELERLLLRTGVVVALCDLDRFKEVNDRHGHLVGDDVLRAFASRIGERLEKGDLFGRYGGEEFLLGFPSPGENRPRLEGLLRDLSSRGLPTRSGEVRVTMSVGAVWGRGGGRLDLLLARADEALYRAKREGRDRVVFAPSPEGEAT</sequence>
<dbReference type="GO" id="GO:0000160">
    <property type="term" value="P:phosphorelay signal transduction system"/>
    <property type="evidence" value="ECO:0007669"/>
    <property type="project" value="InterPro"/>
</dbReference>
<dbReference type="GO" id="GO:0043709">
    <property type="term" value="P:cell adhesion involved in single-species biofilm formation"/>
    <property type="evidence" value="ECO:0007669"/>
    <property type="project" value="TreeGrafter"/>
</dbReference>
<evidence type="ECO:0000313" key="4">
    <source>
        <dbReference type="EMBL" id="EFQ24564.1"/>
    </source>
</evidence>
<feature type="modified residue" description="4-aspartylphosphate" evidence="1">
    <location>
        <position position="52"/>
    </location>
</feature>
<dbReference type="Gene3D" id="3.30.70.270">
    <property type="match status" value="1"/>
</dbReference>
<dbReference type="GO" id="GO:0005886">
    <property type="term" value="C:plasma membrane"/>
    <property type="evidence" value="ECO:0007669"/>
    <property type="project" value="TreeGrafter"/>
</dbReference>
<feature type="domain" description="GGDEF" evidence="3">
    <location>
        <begin position="165"/>
        <end position="295"/>
    </location>
</feature>
<dbReference type="CDD" id="cd01949">
    <property type="entry name" value="GGDEF"/>
    <property type="match status" value="1"/>
</dbReference>
<dbReference type="NCBIfam" id="TIGR00254">
    <property type="entry name" value="GGDEF"/>
    <property type="match status" value="1"/>
</dbReference>
<dbReference type="RefSeq" id="WP_006301805.1">
    <property type="nucleotide sequence ID" value="NZ_CM001022.1"/>
</dbReference>
<dbReference type="eggNOG" id="COG3706">
    <property type="taxonomic scope" value="Bacteria"/>
</dbReference>
<name>E3CYW9_9BACT</name>
<dbReference type="GO" id="GO:0052621">
    <property type="term" value="F:diguanylate cyclase activity"/>
    <property type="evidence" value="ECO:0007669"/>
    <property type="project" value="TreeGrafter"/>
</dbReference>
<dbReference type="Pfam" id="PF00072">
    <property type="entry name" value="Response_reg"/>
    <property type="match status" value="1"/>
</dbReference>
<reference evidence="4 5" key="1">
    <citation type="journal article" date="2010" name="Stand. Genomic Sci.">
        <title>Non-contiguous finished genome sequence of Aminomonas paucivorans type strain (GLU-3).</title>
        <authorList>
            <person name="Pitluck S."/>
            <person name="Yasawong M."/>
            <person name="Held B."/>
            <person name="Lapidus A."/>
            <person name="Nolan M."/>
            <person name="Copeland A."/>
            <person name="Lucas S."/>
            <person name="Del Rio T.G."/>
            <person name="Tice H."/>
            <person name="Cheng J.F."/>
            <person name="Chertkov O."/>
            <person name="Goodwin L."/>
            <person name="Tapia R."/>
            <person name="Han C."/>
            <person name="Liolios K."/>
            <person name="Ivanova N."/>
            <person name="Mavromatis K."/>
            <person name="Ovchinnikova G."/>
            <person name="Pati A."/>
            <person name="Chen A."/>
            <person name="Palaniappan K."/>
            <person name="Land M."/>
            <person name="Hauser L."/>
            <person name="Chang Y.J."/>
            <person name="Jeffries C.D."/>
            <person name="Pukall R."/>
            <person name="Spring S."/>
            <person name="Rohde M."/>
            <person name="Sikorski J."/>
            <person name="Goker M."/>
            <person name="Woyke T."/>
            <person name="Bristow J."/>
            <person name="Eisen J.A."/>
            <person name="Markowitz V."/>
            <person name="Hugenholtz P."/>
            <person name="Kyrpides N.C."/>
            <person name="Klenk H.P."/>
        </authorList>
    </citation>
    <scope>NUCLEOTIDE SEQUENCE [LARGE SCALE GENOMIC DNA]</scope>
    <source>
        <strain evidence="4 5">DSM 12260</strain>
    </source>
</reference>
<dbReference type="SMART" id="SM00267">
    <property type="entry name" value="GGDEF"/>
    <property type="match status" value="1"/>
</dbReference>
<dbReference type="PANTHER" id="PTHR45138:SF9">
    <property type="entry name" value="DIGUANYLATE CYCLASE DGCM-RELATED"/>
    <property type="match status" value="1"/>
</dbReference>
<dbReference type="Pfam" id="PF00990">
    <property type="entry name" value="GGDEF"/>
    <property type="match status" value="1"/>
</dbReference>
<dbReference type="GO" id="GO:1902201">
    <property type="term" value="P:negative regulation of bacterial-type flagellum-dependent cell motility"/>
    <property type="evidence" value="ECO:0007669"/>
    <property type="project" value="TreeGrafter"/>
</dbReference>
<dbReference type="EMBL" id="CM001022">
    <property type="protein sequence ID" value="EFQ24564.1"/>
    <property type="molecule type" value="Genomic_DNA"/>
</dbReference>
<dbReference type="HOGENOM" id="CLU_000445_11_28_0"/>
<dbReference type="InterPro" id="IPR001789">
    <property type="entry name" value="Sig_transdc_resp-reg_receiver"/>
</dbReference>
<dbReference type="InterPro" id="IPR011006">
    <property type="entry name" value="CheY-like_superfamily"/>
</dbReference>
<evidence type="ECO:0000313" key="5">
    <source>
        <dbReference type="Proteomes" id="UP000005096"/>
    </source>
</evidence>
<accession>E3CYW9</accession>
<dbReference type="SUPFAM" id="SSF55073">
    <property type="entry name" value="Nucleotide cyclase"/>
    <property type="match status" value="1"/>
</dbReference>
<organism evidence="4 5">
    <name type="scientific">Aminomonas paucivorans DSM 12260</name>
    <dbReference type="NCBI Taxonomy" id="584708"/>
    <lineage>
        <taxon>Bacteria</taxon>
        <taxon>Thermotogati</taxon>
        <taxon>Synergistota</taxon>
        <taxon>Synergistia</taxon>
        <taxon>Synergistales</taxon>
        <taxon>Synergistaceae</taxon>
        <taxon>Aminomonas</taxon>
    </lineage>
</organism>
<feature type="domain" description="Response regulatory" evidence="2">
    <location>
        <begin position="2"/>
        <end position="120"/>
    </location>
</feature>
<evidence type="ECO:0000259" key="2">
    <source>
        <dbReference type="PROSITE" id="PS50110"/>
    </source>
</evidence>
<dbReference type="SUPFAM" id="SSF52172">
    <property type="entry name" value="CheY-like"/>
    <property type="match status" value="1"/>
</dbReference>
<dbReference type="OrthoDB" id="9804955at2"/>